<feature type="compositionally biased region" description="Low complexity" evidence="4">
    <location>
        <begin position="178"/>
        <end position="191"/>
    </location>
</feature>
<feature type="repeat" description="TPR" evidence="3">
    <location>
        <begin position="239"/>
        <end position="272"/>
    </location>
</feature>
<gene>
    <name evidence="5" type="ORF">DQX05_00045</name>
</gene>
<dbReference type="OrthoDB" id="600613at2"/>
<dbReference type="PANTHER" id="PTHR45586">
    <property type="entry name" value="TPR REPEAT-CONTAINING PROTEIN PA4667"/>
    <property type="match status" value="1"/>
</dbReference>
<evidence type="ECO:0008006" key="7">
    <source>
        <dbReference type="Google" id="ProtNLM"/>
    </source>
</evidence>
<keyword evidence="1" id="KW-0677">Repeat</keyword>
<dbReference type="PANTHER" id="PTHR45586:SF1">
    <property type="entry name" value="LIPOPOLYSACCHARIDE ASSEMBLY PROTEIN B"/>
    <property type="match status" value="1"/>
</dbReference>
<dbReference type="PROSITE" id="PS50005">
    <property type="entry name" value="TPR"/>
    <property type="match status" value="2"/>
</dbReference>
<dbReference type="SMART" id="SM00028">
    <property type="entry name" value="TPR"/>
    <property type="match status" value="5"/>
</dbReference>
<feature type="repeat" description="TPR" evidence="3">
    <location>
        <begin position="27"/>
        <end position="60"/>
    </location>
</feature>
<evidence type="ECO:0000313" key="6">
    <source>
        <dbReference type="Proteomes" id="UP000266177"/>
    </source>
</evidence>
<evidence type="ECO:0000256" key="3">
    <source>
        <dbReference type="PROSITE-ProRule" id="PRU00339"/>
    </source>
</evidence>
<feature type="region of interest" description="Disordered" evidence="4">
    <location>
        <begin position="178"/>
        <end position="213"/>
    </location>
</feature>
<name>A0A3A3GN28_PANTH</name>
<sequence length="642" mass="71905">MAGEKPHRTSRDNADAHGNVVMFPVDAAAYSDRAVKLLDRLQYDKALRYFRRAAECEPGDAVHQCNLAGALAETGRFEESNLILRHIVNELDPSMSECYYYMANNFAYLECYQEAEAALDIYLALDPQGAYGSEALEMKEMLHDEMNRPGSYPGSRPPANAAAFEEAARGLKEAAAALSGAAESEASGEPANTAGQALREAQSGQEAEHHQARRMMEEGRFLEAGRILERLLQAEPDDLPARNNLALAYYYMGFFKEASEMLHQVLELDPGHLHALCNLAIFERQAGRTEQERELMERLAKLQPFHREPAFKLANTLGILGRHEEAYRHLRRLLATGSPAEPGVYHCAAVAACHLGRYDEAAGWWAACRRLDPESGIGSYYLELLQQRGGGHPDPMPSYHYRIPYEAKARPGRRAERSAAAEREVRTEAGEPGAAAEWERQLKSDPLVRSSLFWALRSGDSATKLQALQAMSLINDEEAKQTLRGLLLDPEQDGYVKELTIYVLRLLGVEDALEVEWNGKKQLVDGYHLLSGLPRWEPGWQQVIDAIRTGMNGRYDLIQMHDAEKIWIEFLRRSYPNEVPRIAKADSWAAAIEYIIAKKHGHPITSSEAGERYAVSAATVAKHAKRIEEAFRAETTEKNIYQ</sequence>
<dbReference type="Gene3D" id="1.25.40.10">
    <property type="entry name" value="Tetratricopeptide repeat domain"/>
    <property type="match status" value="3"/>
</dbReference>
<dbReference type="AlphaFoldDB" id="A0A3A3GN28"/>
<evidence type="ECO:0000256" key="4">
    <source>
        <dbReference type="SAM" id="MobiDB-lite"/>
    </source>
</evidence>
<dbReference type="SUPFAM" id="SSF48452">
    <property type="entry name" value="TPR-like"/>
    <property type="match status" value="1"/>
</dbReference>
<protein>
    <recommendedName>
        <fullName evidence="7">Tetratricopeptide repeat protein</fullName>
    </recommendedName>
</protein>
<evidence type="ECO:0000256" key="1">
    <source>
        <dbReference type="ARBA" id="ARBA00022737"/>
    </source>
</evidence>
<keyword evidence="2 3" id="KW-0802">TPR repeat</keyword>
<comment type="caution">
    <text evidence="5">The sequence shown here is derived from an EMBL/GenBank/DDBJ whole genome shotgun (WGS) entry which is preliminary data.</text>
</comment>
<dbReference type="InterPro" id="IPR011990">
    <property type="entry name" value="TPR-like_helical_dom_sf"/>
</dbReference>
<evidence type="ECO:0000313" key="5">
    <source>
        <dbReference type="EMBL" id="RJG26488.1"/>
    </source>
</evidence>
<evidence type="ECO:0000256" key="2">
    <source>
        <dbReference type="ARBA" id="ARBA00022803"/>
    </source>
</evidence>
<proteinExistence type="predicted"/>
<reference evidence="5 6" key="1">
    <citation type="submission" date="2018-09" db="EMBL/GenBank/DDBJ databases">
        <title>Paenibacillus SK2017-BO5.</title>
        <authorList>
            <person name="Piskunova J.V."/>
            <person name="Dubiley S.A."/>
            <person name="Severinov K.V."/>
        </authorList>
    </citation>
    <scope>NUCLEOTIDE SEQUENCE [LARGE SCALE GENOMIC DNA]</scope>
    <source>
        <strain evidence="5 6">BO5</strain>
    </source>
</reference>
<dbReference type="InterPro" id="IPR051012">
    <property type="entry name" value="CellSynth/LPSAsmb/PSIAsmb"/>
</dbReference>
<dbReference type="Proteomes" id="UP000266177">
    <property type="component" value="Unassembled WGS sequence"/>
</dbReference>
<dbReference type="EMBL" id="QYZD01000001">
    <property type="protein sequence ID" value="RJG26488.1"/>
    <property type="molecule type" value="Genomic_DNA"/>
</dbReference>
<accession>A0A3A3GN28</accession>
<organism evidence="5 6">
    <name type="scientific">Paenibacillus thiaminolyticus</name>
    <name type="common">Bacillus thiaminolyticus</name>
    <dbReference type="NCBI Taxonomy" id="49283"/>
    <lineage>
        <taxon>Bacteria</taxon>
        <taxon>Bacillati</taxon>
        <taxon>Bacillota</taxon>
        <taxon>Bacilli</taxon>
        <taxon>Bacillales</taxon>
        <taxon>Paenibacillaceae</taxon>
        <taxon>Paenibacillus</taxon>
    </lineage>
</organism>
<dbReference type="RefSeq" id="WP_119789834.1">
    <property type="nucleotide sequence ID" value="NZ_QYZD01000001.1"/>
</dbReference>
<dbReference type="InterPro" id="IPR019734">
    <property type="entry name" value="TPR_rpt"/>
</dbReference>
<dbReference type="Pfam" id="PF13432">
    <property type="entry name" value="TPR_16"/>
    <property type="match status" value="1"/>
</dbReference>